<protein>
    <recommendedName>
        <fullName evidence="10">Protein ARV</fullName>
    </recommendedName>
</protein>
<keyword evidence="10" id="KW-0333">Golgi apparatus</keyword>
<comment type="function">
    <text evidence="10">Mediator of sterol homeostasis involved in sterol uptake, trafficking and distribution into membranes.</text>
</comment>
<gene>
    <name evidence="12" type="ORF">CANARDRAFT_160520</name>
</gene>
<keyword evidence="9 10" id="KW-0472">Membrane</keyword>
<evidence type="ECO:0000256" key="7">
    <source>
        <dbReference type="ARBA" id="ARBA00023055"/>
    </source>
</evidence>
<keyword evidence="6 10" id="KW-1133">Transmembrane helix</keyword>
<reference evidence="13" key="1">
    <citation type="submission" date="2016-04" db="EMBL/GenBank/DDBJ databases">
        <title>Comparative genomics of biotechnologically important yeasts.</title>
        <authorList>
            <consortium name="DOE Joint Genome Institute"/>
            <person name="Riley R."/>
            <person name="Haridas S."/>
            <person name="Wolfe K.H."/>
            <person name="Lopes M.R."/>
            <person name="Hittinger C.T."/>
            <person name="Goker M."/>
            <person name="Salamov A."/>
            <person name="Wisecaver J."/>
            <person name="Long T.M."/>
            <person name="Aerts A.L."/>
            <person name="Barry K."/>
            <person name="Choi C."/>
            <person name="Clum A."/>
            <person name="Coughlan A.Y."/>
            <person name="Deshpande S."/>
            <person name="Douglass A.P."/>
            <person name="Hanson S.J."/>
            <person name="Klenk H.-P."/>
            <person name="Labutti K."/>
            <person name="Lapidus A."/>
            <person name="Lindquist E."/>
            <person name="Lipzen A."/>
            <person name="Meier-Kolthoff J.P."/>
            <person name="Ohm R.A."/>
            <person name="Otillar R.P."/>
            <person name="Pangilinan J."/>
            <person name="Peng Y."/>
            <person name="Rokas A."/>
            <person name="Rosa C.A."/>
            <person name="Scheuner C."/>
            <person name="Sibirny A.A."/>
            <person name="Slot J.C."/>
            <person name="Stielow J.B."/>
            <person name="Sun H."/>
            <person name="Kurtzman C.P."/>
            <person name="Blackwell M."/>
            <person name="Grigoriev I.V."/>
            <person name="Jeffries T.W."/>
        </authorList>
    </citation>
    <scope>NUCLEOTIDE SEQUENCE [LARGE SCALE GENOMIC DNA]</scope>
    <source>
        <strain evidence="13">NRRL YB-2248</strain>
    </source>
</reference>
<dbReference type="STRING" id="983967.A0A1E4T0H5"/>
<dbReference type="GO" id="GO:0032366">
    <property type="term" value="P:intracellular sterol transport"/>
    <property type="evidence" value="ECO:0007669"/>
    <property type="project" value="UniProtKB-UniRule"/>
</dbReference>
<dbReference type="PANTHER" id="PTHR14467:SF0">
    <property type="entry name" value="PROTEIN ARV1"/>
    <property type="match status" value="1"/>
</dbReference>
<dbReference type="GO" id="GO:0097036">
    <property type="term" value="P:regulation of plasma membrane sterol distribution"/>
    <property type="evidence" value="ECO:0007669"/>
    <property type="project" value="UniProtKB-UniRule"/>
</dbReference>
<keyword evidence="13" id="KW-1185">Reference proteome</keyword>
<dbReference type="GO" id="GO:0016125">
    <property type="term" value="P:sterol metabolic process"/>
    <property type="evidence" value="ECO:0007669"/>
    <property type="project" value="UniProtKB-UniRule"/>
</dbReference>
<evidence type="ECO:0000256" key="1">
    <source>
        <dbReference type="ARBA" id="ARBA00004477"/>
    </source>
</evidence>
<evidence type="ECO:0000313" key="12">
    <source>
        <dbReference type="EMBL" id="ODV85212.1"/>
    </source>
</evidence>
<evidence type="ECO:0000256" key="10">
    <source>
        <dbReference type="RuleBase" id="RU368065"/>
    </source>
</evidence>
<dbReference type="PANTHER" id="PTHR14467">
    <property type="entry name" value="ARV1"/>
    <property type="match status" value="1"/>
</dbReference>
<keyword evidence="5 10" id="KW-0256">Endoplasmic reticulum</keyword>
<comment type="subcellular location">
    <subcellularLocation>
        <location evidence="1 10">Endoplasmic reticulum membrane</location>
        <topology evidence="1 10">Multi-pass membrane protein</topology>
    </subcellularLocation>
    <subcellularLocation>
        <location evidence="10">Golgi apparatus membrane</location>
        <topology evidence="10">Multi-pass membrane protein</topology>
    </subcellularLocation>
</comment>
<evidence type="ECO:0000256" key="5">
    <source>
        <dbReference type="ARBA" id="ARBA00022824"/>
    </source>
</evidence>
<evidence type="ECO:0000313" key="13">
    <source>
        <dbReference type="Proteomes" id="UP000094801"/>
    </source>
</evidence>
<evidence type="ECO:0000256" key="6">
    <source>
        <dbReference type="ARBA" id="ARBA00022989"/>
    </source>
</evidence>
<dbReference type="GO" id="GO:0000139">
    <property type="term" value="C:Golgi membrane"/>
    <property type="evidence" value="ECO:0007669"/>
    <property type="project" value="UniProtKB-SubCell"/>
</dbReference>
<dbReference type="Proteomes" id="UP000094801">
    <property type="component" value="Unassembled WGS sequence"/>
</dbReference>
<keyword evidence="3 10" id="KW-0813">Transport</keyword>
<dbReference type="AlphaFoldDB" id="A0A1E4T0H5"/>
<evidence type="ECO:0000256" key="8">
    <source>
        <dbReference type="ARBA" id="ARBA00023098"/>
    </source>
</evidence>
<dbReference type="InterPro" id="IPR007290">
    <property type="entry name" value="Arv1"/>
</dbReference>
<accession>A0A1E4T0H5</accession>
<dbReference type="GO" id="GO:0005789">
    <property type="term" value="C:endoplasmic reticulum membrane"/>
    <property type="evidence" value="ECO:0007669"/>
    <property type="project" value="UniProtKB-SubCell"/>
</dbReference>
<feature type="transmembrane region" description="Helical" evidence="10">
    <location>
        <begin position="273"/>
        <end position="298"/>
    </location>
</feature>
<dbReference type="GO" id="GO:0006665">
    <property type="term" value="P:sphingolipid metabolic process"/>
    <property type="evidence" value="ECO:0007669"/>
    <property type="project" value="UniProtKB-UniRule"/>
</dbReference>
<keyword evidence="4 10" id="KW-0812">Transmembrane</keyword>
<feature type="transmembrane region" description="Helical" evidence="10">
    <location>
        <begin position="100"/>
        <end position="119"/>
    </location>
</feature>
<evidence type="ECO:0000256" key="3">
    <source>
        <dbReference type="ARBA" id="ARBA00022448"/>
    </source>
</evidence>
<name>A0A1E4T0H5_9ASCO</name>
<evidence type="ECO:0000256" key="9">
    <source>
        <dbReference type="ARBA" id="ARBA00023136"/>
    </source>
</evidence>
<dbReference type="Pfam" id="PF04161">
    <property type="entry name" value="Arv1"/>
    <property type="match status" value="2"/>
</dbReference>
<feature type="region of interest" description="Disordered" evidence="11">
    <location>
        <begin position="198"/>
        <end position="230"/>
    </location>
</feature>
<evidence type="ECO:0000256" key="4">
    <source>
        <dbReference type="ARBA" id="ARBA00022692"/>
    </source>
</evidence>
<proteinExistence type="inferred from homology"/>
<dbReference type="GO" id="GO:0032541">
    <property type="term" value="C:cortical endoplasmic reticulum"/>
    <property type="evidence" value="ECO:0007669"/>
    <property type="project" value="TreeGrafter"/>
</dbReference>
<feature type="compositionally biased region" description="Low complexity" evidence="11">
    <location>
        <begin position="198"/>
        <end position="223"/>
    </location>
</feature>
<feature type="transmembrane region" description="Helical" evidence="10">
    <location>
        <begin position="148"/>
        <end position="174"/>
    </location>
</feature>
<comment type="similarity">
    <text evidence="2 10">Belongs to the ARV1 family.</text>
</comment>
<keyword evidence="8 10" id="KW-0443">Lipid metabolism</keyword>
<organism evidence="12 13">
    <name type="scientific">[Candida] arabinofermentans NRRL YB-2248</name>
    <dbReference type="NCBI Taxonomy" id="983967"/>
    <lineage>
        <taxon>Eukaryota</taxon>
        <taxon>Fungi</taxon>
        <taxon>Dikarya</taxon>
        <taxon>Ascomycota</taxon>
        <taxon>Saccharomycotina</taxon>
        <taxon>Pichiomycetes</taxon>
        <taxon>Pichiales</taxon>
        <taxon>Pichiaceae</taxon>
        <taxon>Ogataea</taxon>
        <taxon>Ogataea/Candida clade</taxon>
    </lineage>
</organism>
<evidence type="ECO:0000256" key="11">
    <source>
        <dbReference type="SAM" id="MobiDB-lite"/>
    </source>
</evidence>
<sequence>MICVECSTPIRTLYDKYKGNHIRLTICEKCNKVADRYIEFDKVLLFIDLMLLKPQAYKHTIYNMSLTIDNNLVTSDAPSELDPTIPVSGHKMSIFARYGLFLRLLILMLLFEVYLTWAYEEKNYMEDVVKTSLTIKLVLDNRTILLQYAFFLSKAILDSVVLHGSLQLMVYYFLGFGTPTIVEFQYIASPPSPAPTQIAPPAQITQKSSPPPLSSRSRSTSTSSPPPIQLVPLSAANLERLQVPKLERSMSTSSVSSNHAVVVNEVIVYSREYFMGIISTTLLISNLIKLFPIVMLIWPYDTFILNVTKTVVQIIHLVILVEAIHIVLLNNENNQYWKIAVIVLCSQVIKFLTSHLIIVSVFMLHYNVDVKLIFMDEFNQIKLKLQLIYQLLQYVGI</sequence>
<feature type="transmembrane region" description="Helical" evidence="10">
    <location>
        <begin position="310"/>
        <end position="329"/>
    </location>
</feature>
<dbReference type="EMBL" id="KV453853">
    <property type="protein sequence ID" value="ODV85212.1"/>
    <property type="molecule type" value="Genomic_DNA"/>
</dbReference>
<keyword evidence="10" id="KW-0746">Sphingolipid metabolism</keyword>
<comment type="function">
    <text evidence="10">Regulates also the sphingolipid metabolism.</text>
</comment>
<keyword evidence="7 10" id="KW-0445">Lipid transport</keyword>
<evidence type="ECO:0000256" key="2">
    <source>
        <dbReference type="ARBA" id="ARBA00009187"/>
    </source>
</evidence>
<feature type="transmembrane region" description="Helical" evidence="10">
    <location>
        <begin position="341"/>
        <end position="366"/>
    </location>
</feature>
<dbReference type="OrthoDB" id="2192830at2759"/>